<evidence type="ECO:0000256" key="1">
    <source>
        <dbReference type="ARBA" id="ARBA00001966"/>
    </source>
</evidence>
<evidence type="ECO:0000256" key="6">
    <source>
        <dbReference type="ARBA" id="ARBA00023004"/>
    </source>
</evidence>
<name>A0A974XG43_9FIRM</name>
<dbReference type="EMBL" id="CP071444">
    <property type="protein sequence ID" value="QSX09131.1"/>
    <property type="molecule type" value="Genomic_DNA"/>
</dbReference>
<dbReference type="InterPro" id="IPR036503">
    <property type="entry name" value="Ald_Fedxn_OxRdtase_N_sf"/>
</dbReference>
<dbReference type="SUPFAM" id="SSF48310">
    <property type="entry name" value="Aldehyde ferredoxin oxidoreductase, C-terminal domains"/>
    <property type="match status" value="1"/>
</dbReference>
<protein>
    <submittedName>
        <fullName evidence="10">Aldehyde ferredoxin oxidoreductase</fullName>
        <ecNumber evidence="10">1.2.7.5</ecNumber>
    </submittedName>
</protein>
<reference evidence="10" key="1">
    <citation type="submission" date="2021-03" db="EMBL/GenBank/DDBJ databases">
        <title>Alkalibacter marinus sp. nov., isolated from tidal flat sediment.</title>
        <authorList>
            <person name="Namirimu T."/>
            <person name="Yang J.-A."/>
            <person name="Yang S.-H."/>
            <person name="Kim Y.-J."/>
            <person name="Kwon K.K."/>
        </authorList>
    </citation>
    <scope>NUCLEOTIDE SEQUENCE</scope>
    <source>
        <strain evidence="10">ES005</strain>
    </source>
</reference>
<evidence type="ECO:0000256" key="2">
    <source>
        <dbReference type="ARBA" id="ARBA00011032"/>
    </source>
</evidence>
<dbReference type="InterPro" id="IPR036021">
    <property type="entry name" value="Tungsten_al_ferr_oxy-like_C"/>
</dbReference>
<dbReference type="Proteomes" id="UP000663499">
    <property type="component" value="Chromosome"/>
</dbReference>
<sequence length="700" mass="76964">MAIGGWAGKIMRVNLTTGKVTEEDTSKYQDFIGGMGIGYKVINDEVPAGTKAYDEANKVVFAVGPLTGSGVPCSSRTNITSLLPTNPYHLVTDSHMGGNFAAVMKYAGWDAIIVEGASDRPVWLRVKDSTVSIEDASHIWGTGIYNSSAQIASQMGEEATVACIGQAGENMVNMSVIMNGSSHSAGGHGGILGSKKLKAIAITGTGSVKIGGNKSDLIQLDKYMLSDIIGANNQHVVPSTPQPWAEFSSERSRWTSREGLHWGASEGNIETGINEPGNINKVGYRTMKATFDAGPLAEKYTVRMGGCQSCPIRCHAQMEIPKMEDFGVSKYVANTCMGFHSPQQIMIKGKADQVEQGDGTLMAMALGSQLADDYGVWCNYGMASRDLRYAYDNGILKKVLPKDEYDSIPWDKLEAGDITFLHEYYRRIAMKEGEFSHLGDGTYWVAKRWNFGDDFWSSYDSGIWSPFGYPKHHSNEAAGQVGALISCMFNRDAQCHSHMNLAGSGLPIEIQKNAIAKVVGSGDALDAPADYTPMNEYKAKFAKWSIIRNVLHDSLTLCNWMWPMTVSPLKERDYMGDTALESHYFSVVTGVETSEEELDLMGERIFTLHRALTVKQMGTTDMRGKHDVMMDWIFDMDPDKEAFTPGTVKMDRDDMQLALTMFYKEMGWDETTGAPTRATLERLDLKYVADEMESMGLLPA</sequence>
<evidence type="ECO:0000259" key="9">
    <source>
        <dbReference type="SMART" id="SM00790"/>
    </source>
</evidence>
<comment type="cofactor">
    <cofactor evidence="8">
        <name>tungstopterin</name>
        <dbReference type="ChEBI" id="CHEBI:30402"/>
    </cofactor>
</comment>
<dbReference type="Gene3D" id="3.60.9.10">
    <property type="entry name" value="Aldehyde ferredoxin oxidoreductase, N-terminal domain"/>
    <property type="match status" value="1"/>
</dbReference>
<comment type="similarity">
    <text evidence="2">Belongs to the AOR/FOR family.</text>
</comment>
<feature type="domain" description="Aldehyde ferredoxin oxidoreductase N-terminal" evidence="9">
    <location>
        <begin position="6"/>
        <end position="206"/>
    </location>
</feature>
<proteinExistence type="inferred from homology"/>
<accession>A0A974XG43</accession>
<dbReference type="InterPro" id="IPR001203">
    <property type="entry name" value="OxRdtase_Ald_Fedxn_C"/>
</dbReference>
<dbReference type="NCBIfam" id="NF007354">
    <property type="entry name" value="PRK09849.1"/>
    <property type="match status" value="1"/>
</dbReference>
<dbReference type="SMART" id="SM00790">
    <property type="entry name" value="AFOR_N"/>
    <property type="match status" value="1"/>
</dbReference>
<evidence type="ECO:0000256" key="5">
    <source>
        <dbReference type="ARBA" id="ARBA00023002"/>
    </source>
</evidence>
<evidence type="ECO:0000256" key="7">
    <source>
        <dbReference type="ARBA" id="ARBA00023014"/>
    </source>
</evidence>
<dbReference type="RefSeq" id="WP_207300470.1">
    <property type="nucleotide sequence ID" value="NZ_CP071444.1"/>
</dbReference>
<evidence type="ECO:0000313" key="10">
    <source>
        <dbReference type="EMBL" id="QSX09131.1"/>
    </source>
</evidence>
<keyword evidence="11" id="KW-1185">Reference proteome</keyword>
<evidence type="ECO:0000313" key="11">
    <source>
        <dbReference type="Proteomes" id="UP000663499"/>
    </source>
</evidence>
<keyword evidence="4" id="KW-0479">Metal-binding</keyword>
<keyword evidence="5 10" id="KW-0560">Oxidoreductase</keyword>
<dbReference type="Pfam" id="PF02730">
    <property type="entry name" value="AFOR_N"/>
    <property type="match status" value="1"/>
</dbReference>
<dbReference type="AlphaFoldDB" id="A0A974XG43"/>
<dbReference type="Gene3D" id="1.10.599.10">
    <property type="entry name" value="Aldehyde Ferredoxin Oxidoreductase Protein, subunit A, domain 3"/>
    <property type="match status" value="1"/>
</dbReference>
<dbReference type="KEGG" id="alka:J0B03_03420"/>
<dbReference type="InterPro" id="IPR013985">
    <property type="entry name" value="Ald_Fedxn_OxRdtase_dom3"/>
</dbReference>
<evidence type="ECO:0000256" key="4">
    <source>
        <dbReference type="ARBA" id="ARBA00022723"/>
    </source>
</evidence>
<organism evidence="10 11">
    <name type="scientific">Alkalibacter rhizosphaerae</name>
    <dbReference type="NCBI Taxonomy" id="2815577"/>
    <lineage>
        <taxon>Bacteria</taxon>
        <taxon>Bacillati</taxon>
        <taxon>Bacillota</taxon>
        <taxon>Clostridia</taxon>
        <taxon>Eubacteriales</taxon>
        <taxon>Eubacteriaceae</taxon>
        <taxon>Alkalibacter</taxon>
    </lineage>
</organism>
<dbReference type="SUPFAM" id="SSF56228">
    <property type="entry name" value="Aldehyde ferredoxin oxidoreductase, N-terminal domain"/>
    <property type="match status" value="1"/>
</dbReference>
<keyword evidence="3" id="KW-0004">4Fe-4S</keyword>
<dbReference type="GO" id="GO:0009055">
    <property type="term" value="F:electron transfer activity"/>
    <property type="evidence" value="ECO:0007669"/>
    <property type="project" value="InterPro"/>
</dbReference>
<dbReference type="EC" id="1.2.7.5" evidence="10"/>
<dbReference type="GO" id="GO:0051539">
    <property type="term" value="F:4 iron, 4 sulfur cluster binding"/>
    <property type="evidence" value="ECO:0007669"/>
    <property type="project" value="UniProtKB-KW"/>
</dbReference>
<keyword evidence="6" id="KW-0408">Iron</keyword>
<gene>
    <name evidence="10" type="ORF">J0B03_03420</name>
</gene>
<dbReference type="GO" id="GO:0033726">
    <property type="term" value="F:aldehyde ferredoxin oxidoreductase activity"/>
    <property type="evidence" value="ECO:0007669"/>
    <property type="project" value="UniProtKB-EC"/>
</dbReference>
<dbReference type="Pfam" id="PF01314">
    <property type="entry name" value="AFOR_C"/>
    <property type="match status" value="1"/>
</dbReference>
<comment type="cofactor">
    <cofactor evidence="1">
        <name>[4Fe-4S] cluster</name>
        <dbReference type="ChEBI" id="CHEBI:49883"/>
    </cofactor>
</comment>
<dbReference type="Gene3D" id="1.10.569.10">
    <property type="entry name" value="Aldehyde Ferredoxin Oxidoreductase Protein, subunit A, domain 2"/>
    <property type="match status" value="1"/>
</dbReference>
<dbReference type="InterPro" id="IPR013983">
    <property type="entry name" value="Ald_Fedxn_OxRdtase_N"/>
</dbReference>
<evidence type="ECO:0000256" key="8">
    <source>
        <dbReference type="ARBA" id="ARBA00049934"/>
    </source>
</evidence>
<dbReference type="GO" id="GO:0046872">
    <property type="term" value="F:metal ion binding"/>
    <property type="evidence" value="ECO:0007669"/>
    <property type="project" value="UniProtKB-KW"/>
</dbReference>
<dbReference type="PANTHER" id="PTHR30038:SF0">
    <property type="entry name" value="TUNGSTEN-CONTAINING ALDEHYDE FERREDOXIN OXIDOREDUCTASE"/>
    <property type="match status" value="1"/>
</dbReference>
<keyword evidence="7" id="KW-0411">Iron-sulfur</keyword>
<dbReference type="InterPro" id="IPR013984">
    <property type="entry name" value="Ald_Fedxn_OxRdtase_dom2"/>
</dbReference>
<evidence type="ECO:0000256" key="3">
    <source>
        <dbReference type="ARBA" id="ARBA00022485"/>
    </source>
</evidence>
<dbReference type="PANTHER" id="PTHR30038">
    <property type="entry name" value="ALDEHYDE FERREDOXIN OXIDOREDUCTASE"/>
    <property type="match status" value="1"/>
</dbReference>
<dbReference type="InterPro" id="IPR051919">
    <property type="entry name" value="W-dependent_AOR"/>
</dbReference>